<accession>A0A9J6APC3</accession>
<evidence type="ECO:0000313" key="2">
    <source>
        <dbReference type="Proteomes" id="UP000824120"/>
    </source>
</evidence>
<dbReference type="AlphaFoldDB" id="A0A9J6APC3"/>
<name>A0A9J6APC3_SOLCO</name>
<dbReference type="OrthoDB" id="1303352at2759"/>
<dbReference type="EMBL" id="JACXVP010000002">
    <property type="protein sequence ID" value="KAG5626010.1"/>
    <property type="molecule type" value="Genomic_DNA"/>
</dbReference>
<reference evidence="1 2" key="1">
    <citation type="submission" date="2020-09" db="EMBL/GenBank/DDBJ databases">
        <title>De no assembly of potato wild relative species, Solanum commersonii.</title>
        <authorList>
            <person name="Cho K."/>
        </authorList>
    </citation>
    <scope>NUCLEOTIDE SEQUENCE [LARGE SCALE GENOMIC DNA]</scope>
    <source>
        <strain evidence="1">LZ3.2</strain>
        <tissue evidence="1">Leaf</tissue>
    </source>
</reference>
<evidence type="ECO:0000313" key="1">
    <source>
        <dbReference type="EMBL" id="KAG5626010.1"/>
    </source>
</evidence>
<proteinExistence type="predicted"/>
<dbReference type="Proteomes" id="UP000824120">
    <property type="component" value="Chromosome 2"/>
</dbReference>
<organism evidence="1 2">
    <name type="scientific">Solanum commersonii</name>
    <name type="common">Commerson's wild potato</name>
    <name type="synonym">Commerson's nightshade</name>
    <dbReference type="NCBI Taxonomy" id="4109"/>
    <lineage>
        <taxon>Eukaryota</taxon>
        <taxon>Viridiplantae</taxon>
        <taxon>Streptophyta</taxon>
        <taxon>Embryophyta</taxon>
        <taxon>Tracheophyta</taxon>
        <taxon>Spermatophyta</taxon>
        <taxon>Magnoliopsida</taxon>
        <taxon>eudicotyledons</taxon>
        <taxon>Gunneridae</taxon>
        <taxon>Pentapetalae</taxon>
        <taxon>asterids</taxon>
        <taxon>lamiids</taxon>
        <taxon>Solanales</taxon>
        <taxon>Solanaceae</taxon>
        <taxon>Solanoideae</taxon>
        <taxon>Solaneae</taxon>
        <taxon>Solanum</taxon>
    </lineage>
</organism>
<comment type="caution">
    <text evidence="1">The sequence shown here is derived from an EMBL/GenBank/DDBJ whole genome shotgun (WGS) entry which is preliminary data.</text>
</comment>
<protein>
    <submittedName>
        <fullName evidence="1">Uncharacterized protein</fullName>
    </submittedName>
</protein>
<gene>
    <name evidence="1" type="ORF">H5410_011228</name>
</gene>
<keyword evidence="2" id="KW-1185">Reference proteome</keyword>
<sequence length="62" mass="7210">MTCNNQGNPKWIFVLYLAIQRRLYTRDRLKNGGSQVNNNILHLAREELQDLSKQGEEHGVDN</sequence>